<evidence type="ECO:0000256" key="2">
    <source>
        <dbReference type="ARBA" id="ARBA00022801"/>
    </source>
</evidence>
<dbReference type="InterPro" id="IPR029052">
    <property type="entry name" value="Metallo-depent_PP-like"/>
</dbReference>
<evidence type="ECO:0000256" key="3">
    <source>
        <dbReference type="ARBA" id="ARBA00023004"/>
    </source>
</evidence>
<name>A0A1H9U6X9_9RHOB</name>
<dbReference type="PANTHER" id="PTHR42988">
    <property type="entry name" value="PHOSPHOHYDROLASE"/>
    <property type="match status" value="1"/>
</dbReference>
<evidence type="ECO:0000256" key="1">
    <source>
        <dbReference type="ARBA" id="ARBA00022723"/>
    </source>
</evidence>
<evidence type="ECO:0000256" key="4">
    <source>
        <dbReference type="ARBA" id="ARBA00025742"/>
    </source>
</evidence>
<dbReference type="AlphaFoldDB" id="A0A1H9U6X9"/>
<dbReference type="InterPro" id="IPR004843">
    <property type="entry name" value="Calcineurin-like_PHP"/>
</dbReference>
<reference evidence="6 7" key="1">
    <citation type="submission" date="2016-10" db="EMBL/GenBank/DDBJ databases">
        <authorList>
            <person name="de Groot N.N."/>
        </authorList>
    </citation>
    <scope>NUCLEOTIDE SEQUENCE [LARGE SCALE GENOMIC DNA]</scope>
    <source>
        <strain evidence="6 7">DSM 23042</strain>
    </source>
</reference>
<evidence type="ECO:0000259" key="5">
    <source>
        <dbReference type="Pfam" id="PF00149"/>
    </source>
</evidence>
<dbReference type="CDD" id="cd07400">
    <property type="entry name" value="MPP_1"/>
    <property type="match status" value="1"/>
</dbReference>
<comment type="similarity">
    <text evidence="4">Belongs to the cyclic nucleotide phosphodiesterase class-III family.</text>
</comment>
<dbReference type="GO" id="GO:0016787">
    <property type="term" value="F:hydrolase activity"/>
    <property type="evidence" value="ECO:0007669"/>
    <property type="project" value="UniProtKB-KW"/>
</dbReference>
<proteinExistence type="inferred from homology"/>
<dbReference type="STRING" id="641238.SAMN04490244_10578"/>
<keyword evidence="3" id="KW-0408">Iron</keyword>
<keyword evidence="1" id="KW-0479">Metal-binding</keyword>
<dbReference type="Proteomes" id="UP000198885">
    <property type="component" value="Unassembled WGS sequence"/>
</dbReference>
<dbReference type="SUPFAM" id="SSF56300">
    <property type="entry name" value="Metallo-dependent phosphatases"/>
    <property type="match status" value="1"/>
</dbReference>
<dbReference type="RefSeq" id="WP_092692750.1">
    <property type="nucleotide sequence ID" value="NZ_CBDDGO010000004.1"/>
</dbReference>
<dbReference type="Pfam" id="PF00149">
    <property type="entry name" value="Metallophos"/>
    <property type="match status" value="1"/>
</dbReference>
<organism evidence="6 7">
    <name type="scientific">Tranquillimonas rosea</name>
    <dbReference type="NCBI Taxonomy" id="641238"/>
    <lineage>
        <taxon>Bacteria</taxon>
        <taxon>Pseudomonadati</taxon>
        <taxon>Pseudomonadota</taxon>
        <taxon>Alphaproteobacteria</taxon>
        <taxon>Rhodobacterales</taxon>
        <taxon>Roseobacteraceae</taxon>
        <taxon>Tranquillimonas</taxon>
    </lineage>
</organism>
<dbReference type="PANTHER" id="PTHR42988:SF2">
    <property type="entry name" value="CYCLIC NUCLEOTIDE PHOSPHODIESTERASE CBUA0032-RELATED"/>
    <property type="match status" value="1"/>
</dbReference>
<feature type="domain" description="Calcineurin-like phosphoesterase" evidence="5">
    <location>
        <begin position="3"/>
        <end position="189"/>
    </location>
</feature>
<dbReference type="InterPro" id="IPR050884">
    <property type="entry name" value="CNP_phosphodiesterase-III"/>
</dbReference>
<accession>A0A1H9U6X9</accession>
<dbReference type="OrthoDB" id="9773856at2"/>
<dbReference type="GO" id="GO:0046872">
    <property type="term" value="F:metal ion binding"/>
    <property type="evidence" value="ECO:0007669"/>
    <property type="project" value="UniProtKB-KW"/>
</dbReference>
<keyword evidence="2" id="KW-0378">Hydrolase</keyword>
<evidence type="ECO:0000313" key="7">
    <source>
        <dbReference type="Proteomes" id="UP000198885"/>
    </source>
</evidence>
<dbReference type="Gene3D" id="3.60.21.10">
    <property type="match status" value="1"/>
</dbReference>
<dbReference type="EMBL" id="FOGU01000005">
    <property type="protein sequence ID" value="SES05236.1"/>
    <property type="molecule type" value="Genomic_DNA"/>
</dbReference>
<protein>
    <submittedName>
        <fullName evidence="6">3',5'-cyclic AMP phosphodiesterase CpdA</fullName>
    </submittedName>
</protein>
<evidence type="ECO:0000313" key="6">
    <source>
        <dbReference type="EMBL" id="SES05236.1"/>
    </source>
</evidence>
<sequence length="267" mass="30142">MRRVVHLSDLHFDRIRPELVGPLIDTVSGMMPHLVVVSGDLTQRARDRQFAQARNFLDRLEVPAVLTVPGNHDVPLDEPLQRFTAPFRRYRRHIDRALEPRFEDAELCVQGMNTVNPLSWQTGRLGNRALKRLERGFGDAGDRMRLVVLHHPLSHPPGVDKREMSGAKDAAGSLGDHGADIVLCGHLHTWRADRYRVAGERGRGTLLVQAGTVLSDRVRGEGNDFNLLTVDGPRVTIDRYVAGGRAAYDLQRSVTYRREATEWQRLE</sequence>
<gene>
    <name evidence="6" type="ORF">SAMN04490244_10578</name>
</gene>
<keyword evidence="7" id="KW-1185">Reference proteome</keyword>